<name>A0ABX6IPH0_9ACTN</name>
<sequence length="134" mass="14800">MAKYQVRKWVAGALVGAAAMSGIAVGGGSAEAKIEQGRYRMHTLAYGVIPSPESNARMVGSTLFWDYWGVGPWNLYSYKIKPTRSGGTASYFTTDPASQWFSRIELKKTRYGYRGVVYNYGGIPAGDMILRKVR</sequence>
<evidence type="ECO:0000313" key="3">
    <source>
        <dbReference type="Proteomes" id="UP001059836"/>
    </source>
</evidence>
<evidence type="ECO:0000256" key="1">
    <source>
        <dbReference type="SAM" id="SignalP"/>
    </source>
</evidence>
<dbReference type="Proteomes" id="UP001059836">
    <property type="component" value="Chromosome"/>
</dbReference>
<evidence type="ECO:0000313" key="2">
    <source>
        <dbReference type="EMBL" id="QHN37160.1"/>
    </source>
</evidence>
<keyword evidence="1" id="KW-0732">Signal</keyword>
<reference evidence="2" key="1">
    <citation type="journal article" date="2021" name="Nat. Microbiol.">
        <title>Cocultivation of an ultrasmall environmental parasitic bacterium with lytic ability against bacteria associated with wastewater foams.</title>
        <authorList>
            <person name="Batinovic S."/>
            <person name="Rose J.J.A."/>
            <person name="Ratcliffe J."/>
            <person name="Seviour R.J."/>
            <person name="Petrovski S."/>
        </authorList>
    </citation>
    <scope>NUCLEOTIDE SEQUENCE</scope>
    <source>
        <strain evidence="2">CON9</strain>
    </source>
</reference>
<dbReference type="RefSeq" id="WP_213245515.1">
    <property type="nucleotide sequence ID" value="NZ_CP045806.1"/>
</dbReference>
<accession>A0ABX6IPH0</accession>
<organism evidence="2 3">
    <name type="scientific">Gordonia pseudamarae</name>
    <dbReference type="NCBI Taxonomy" id="2831662"/>
    <lineage>
        <taxon>Bacteria</taxon>
        <taxon>Bacillati</taxon>
        <taxon>Actinomycetota</taxon>
        <taxon>Actinomycetes</taxon>
        <taxon>Mycobacteriales</taxon>
        <taxon>Gordoniaceae</taxon>
        <taxon>Gordonia</taxon>
    </lineage>
</organism>
<proteinExistence type="predicted"/>
<feature type="signal peptide" evidence="1">
    <location>
        <begin position="1"/>
        <end position="26"/>
    </location>
</feature>
<gene>
    <name evidence="2" type="ORF">GII31_21915</name>
</gene>
<dbReference type="EMBL" id="CP045809">
    <property type="protein sequence ID" value="QHN37160.1"/>
    <property type="molecule type" value="Genomic_DNA"/>
</dbReference>
<feature type="chain" id="PRO_5046837517" evidence="1">
    <location>
        <begin position="27"/>
        <end position="134"/>
    </location>
</feature>
<keyword evidence="3" id="KW-1185">Reference proteome</keyword>
<protein>
    <submittedName>
        <fullName evidence="2">Uncharacterized protein</fullName>
    </submittedName>
</protein>